<keyword evidence="4" id="KW-1185">Reference proteome</keyword>
<evidence type="ECO:0000313" key="4">
    <source>
        <dbReference type="Proteomes" id="UP001152759"/>
    </source>
</evidence>
<sequence length="194" mass="22462">MHVRLLKYVILVLVLVFLPDADFANPILVQRQKVLRIEYTQDCSKNLAPLSFSGMSVFRNGSTAILKGGMMCTRDLQRPLKFHFRVEKCKDKSNPDTCEYHSTWKWDDLCAIMKMPMIKDFADYVEPPVICPLRKNQYRIKDAKFNPAVWEPLFAAETPNTLWKFHFITNDPVGLACCLEIGIRFAHVRHRGTV</sequence>
<organism evidence="3 4">
    <name type="scientific">Bemisia tabaci</name>
    <name type="common">Sweetpotato whitefly</name>
    <name type="synonym">Aleurodes tabaci</name>
    <dbReference type="NCBI Taxonomy" id="7038"/>
    <lineage>
        <taxon>Eukaryota</taxon>
        <taxon>Metazoa</taxon>
        <taxon>Ecdysozoa</taxon>
        <taxon>Arthropoda</taxon>
        <taxon>Hexapoda</taxon>
        <taxon>Insecta</taxon>
        <taxon>Pterygota</taxon>
        <taxon>Neoptera</taxon>
        <taxon>Paraneoptera</taxon>
        <taxon>Hemiptera</taxon>
        <taxon>Sternorrhyncha</taxon>
        <taxon>Aleyrodoidea</taxon>
        <taxon>Aleyrodidae</taxon>
        <taxon>Aleyrodinae</taxon>
        <taxon>Bemisia</taxon>
    </lineage>
</organism>
<evidence type="ECO:0000313" key="3">
    <source>
        <dbReference type="EMBL" id="CAH0392991.1"/>
    </source>
</evidence>
<protein>
    <submittedName>
        <fullName evidence="3">Uncharacterized protein</fullName>
    </submittedName>
</protein>
<proteinExistence type="predicted"/>
<feature type="chain" id="PRO_5040251830" evidence="2">
    <location>
        <begin position="25"/>
        <end position="194"/>
    </location>
</feature>
<dbReference type="AlphaFoldDB" id="A0A9P0F5G1"/>
<dbReference type="Proteomes" id="UP001152759">
    <property type="component" value="Chromosome 7"/>
</dbReference>
<dbReference type="InterPro" id="IPR036846">
    <property type="entry name" value="GM2-AP_sf"/>
</dbReference>
<evidence type="ECO:0000256" key="2">
    <source>
        <dbReference type="SAM" id="SignalP"/>
    </source>
</evidence>
<accession>A0A9P0F5G1</accession>
<dbReference type="EMBL" id="OU963868">
    <property type="protein sequence ID" value="CAH0392991.1"/>
    <property type="molecule type" value="Genomic_DNA"/>
</dbReference>
<evidence type="ECO:0000256" key="1">
    <source>
        <dbReference type="ARBA" id="ARBA00022729"/>
    </source>
</evidence>
<feature type="signal peptide" evidence="2">
    <location>
        <begin position="1"/>
        <end position="24"/>
    </location>
</feature>
<reference evidence="3" key="1">
    <citation type="submission" date="2021-12" db="EMBL/GenBank/DDBJ databases">
        <authorList>
            <person name="King R."/>
        </authorList>
    </citation>
    <scope>NUCLEOTIDE SEQUENCE</scope>
</reference>
<gene>
    <name evidence="3" type="ORF">BEMITA_LOCUS11445</name>
</gene>
<keyword evidence="1 2" id="KW-0732">Signal</keyword>
<dbReference type="Gene3D" id="2.70.220.10">
    <property type="entry name" value="Ganglioside GM2 activator"/>
    <property type="match status" value="1"/>
</dbReference>
<name>A0A9P0F5G1_BEMTA</name>